<dbReference type="EMBL" id="MBUA01000027">
    <property type="protein sequence ID" value="MBC6492204.1"/>
    <property type="molecule type" value="Genomic_DNA"/>
</dbReference>
<comment type="caution">
    <text evidence="3">The sequence shown here is derived from an EMBL/GenBank/DDBJ whole genome shotgun (WGS) entry which is preliminary data.</text>
</comment>
<evidence type="ECO:0000256" key="1">
    <source>
        <dbReference type="SAM" id="SignalP"/>
    </source>
</evidence>
<organism evidence="3 4">
    <name type="scientific">Flavihumibacter stibioxidans</name>
    <dbReference type="NCBI Taxonomy" id="1834163"/>
    <lineage>
        <taxon>Bacteria</taxon>
        <taxon>Pseudomonadati</taxon>
        <taxon>Bacteroidota</taxon>
        <taxon>Chitinophagia</taxon>
        <taxon>Chitinophagales</taxon>
        <taxon>Chitinophagaceae</taxon>
        <taxon>Flavihumibacter</taxon>
    </lineage>
</organism>
<dbReference type="Pfam" id="PF13568">
    <property type="entry name" value="OMP_b-brl_2"/>
    <property type="match status" value="1"/>
</dbReference>
<name>A0ABR7MCH0_9BACT</name>
<reference evidence="3 4" key="1">
    <citation type="submission" date="2016-07" db="EMBL/GenBank/DDBJ databases">
        <title>Genome analysis of Flavihumibacter stibioxidans YS-17.</title>
        <authorList>
            <person name="Shi K."/>
            <person name="Han Y."/>
            <person name="Wang G."/>
        </authorList>
    </citation>
    <scope>NUCLEOTIDE SEQUENCE [LARGE SCALE GENOMIC DNA]</scope>
    <source>
        <strain evidence="3 4">YS-17</strain>
    </source>
</reference>
<keyword evidence="1" id="KW-0732">Signal</keyword>
<keyword evidence="4" id="KW-1185">Reference proteome</keyword>
<dbReference type="Proteomes" id="UP000765802">
    <property type="component" value="Unassembled WGS sequence"/>
</dbReference>
<feature type="domain" description="Outer membrane protein beta-barrel" evidence="2">
    <location>
        <begin position="19"/>
        <end position="174"/>
    </location>
</feature>
<accession>A0ABR7MCH0</accession>
<feature type="chain" id="PRO_5047287940" description="Outer membrane protein beta-barrel domain-containing protein" evidence="1">
    <location>
        <begin position="21"/>
        <end position="197"/>
    </location>
</feature>
<evidence type="ECO:0000313" key="3">
    <source>
        <dbReference type="EMBL" id="MBC6492204.1"/>
    </source>
</evidence>
<sequence>MKSRLVLLVASLMAVSFLQAQGLHFGIKGGANITKVDGKAMADEFNYGYHLGGFAEVGLGKKWFIQPELLWTEYKTRTADDFEDIINNAVEGSSRQEVKLNYLSIPITLNYRLLDWFSVHAGPQFGVLLNSDKNLLENGRDAFNAGVVSVAAGAQLNFGAFRITGRYFTNLNEINSGDIDNAWKNKGFQVGVGIKIL</sequence>
<proteinExistence type="predicted"/>
<dbReference type="RefSeq" id="WP_187257521.1">
    <property type="nucleotide sequence ID" value="NZ_JBHULF010000006.1"/>
</dbReference>
<dbReference type="InterPro" id="IPR025665">
    <property type="entry name" value="Beta-barrel_OMP_2"/>
</dbReference>
<feature type="signal peptide" evidence="1">
    <location>
        <begin position="1"/>
        <end position="20"/>
    </location>
</feature>
<protein>
    <recommendedName>
        <fullName evidence="2">Outer membrane protein beta-barrel domain-containing protein</fullName>
    </recommendedName>
</protein>
<evidence type="ECO:0000259" key="2">
    <source>
        <dbReference type="Pfam" id="PF13568"/>
    </source>
</evidence>
<gene>
    <name evidence="3" type="ORF">BC349_14170</name>
</gene>
<evidence type="ECO:0000313" key="4">
    <source>
        <dbReference type="Proteomes" id="UP000765802"/>
    </source>
</evidence>